<reference evidence="1 2" key="1">
    <citation type="submission" date="2019-07" db="EMBL/GenBank/DDBJ databases">
        <title>Whole genome shotgun sequence of Microvirga aerophila NBRC 106136.</title>
        <authorList>
            <person name="Hosoyama A."/>
            <person name="Uohara A."/>
            <person name="Ohji S."/>
            <person name="Ichikawa N."/>
        </authorList>
    </citation>
    <scope>NUCLEOTIDE SEQUENCE [LARGE SCALE GENOMIC DNA]</scope>
    <source>
        <strain evidence="1 2">NBRC 106136</strain>
    </source>
</reference>
<dbReference type="AlphaFoldDB" id="A0A512C2T9"/>
<evidence type="ECO:0000313" key="2">
    <source>
        <dbReference type="Proteomes" id="UP000321085"/>
    </source>
</evidence>
<proteinExistence type="predicted"/>
<dbReference type="Proteomes" id="UP000321085">
    <property type="component" value="Unassembled WGS sequence"/>
</dbReference>
<accession>A0A512C2T9</accession>
<gene>
    <name evidence="1" type="ORF">MAE02_62300</name>
</gene>
<sequence>MKITSSADILFALAEGQRIGQLRRALWQVTNKLFQEVTVQAGERLKVAERDGVSKTHSKRRTAWNGVLEATTKIIAICESVAQLQSSEAHAKRMQGEVIDIVSQVIELADAPIPDAILPEELRTQLEIVRAGDPDPERFARSLLGLNWPSNTSAMAESIDWFNWLRLHALNSNLLSEIYAATPNLDAASDSDLHSLGSDAGSQAAALRDAALKAAKKLRDDYASPAMASAMWGAIYEFEEWLISTGTGQLAASAAAATARVNDNKPDANRWAREVGQACEIIRIGLAFDAGMRAILLAYALHDVRRLTAFAETGELPTASATPDLPRSSLDDVAHAAEGNLVEIDAIVSDAEFRVGAPSNRSLLTMGPSGAVRVLVPHVAVDSFGITKGVWVQVRGKAFPSGKDGIAGPVVMAGRVPWAEASRDSFMDALIFAGRNYFEVRPGGLDLVAGRVAGSRTTLNEIGMRE</sequence>
<keyword evidence="2" id="KW-1185">Reference proteome</keyword>
<protein>
    <submittedName>
        <fullName evidence="1">Uncharacterized protein</fullName>
    </submittedName>
</protein>
<name>A0A512C2T9_9HYPH</name>
<organism evidence="1 2">
    <name type="scientific">Microvirga aerophila</name>
    <dbReference type="NCBI Taxonomy" id="670291"/>
    <lineage>
        <taxon>Bacteria</taxon>
        <taxon>Pseudomonadati</taxon>
        <taxon>Pseudomonadota</taxon>
        <taxon>Alphaproteobacteria</taxon>
        <taxon>Hyphomicrobiales</taxon>
        <taxon>Methylobacteriaceae</taxon>
        <taxon>Microvirga</taxon>
    </lineage>
</organism>
<evidence type="ECO:0000313" key="1">
    <source>
        <dbReference type="EMBL" id="GEO18534.1"/>
    </source>
</evidence>
<comment type="caution">
    <text evidence="1">The sequence shown here is derived from an EMBL/GenBank/DDBJ whole genome shotgun (WGS) entry which is preliminary data.</text>
</comment>
<dbReference type="RefSeq" id="WP_147023064.1">
    <property type="nucleotide sequence ID" value="NZ_BJYU01000204.1"/>
</dbReference>
<dbReference type="EMBL" id="BJYU01000204">
    <property type="protein sequence ID" value="GEO18534.1"/>
    <property type="molecule type" value="Genomic_DNA"/>
</dbReference>